<dbReference type="Gene3D" id="1.10.533.10">
    <property type="entry name" value="Death Domain, Fas"/>
    <property type="match status" value="1"/>
</dbReference>
<dbReference type="PROSITE" id="PS50208">
    <property type="entry name" value="CASPASE_P20"/>
    <property type="match status" value="1"/>
</dbReference>
<keyword evidence="4" id="KW-0378">Hydrolase</keyword>
<dbReference type="SMART" id="SM00114">
    <property type="entry name" value="CARD"/>
    <property type="match status" value="1"/>
</dbReference>
<feature type="domain" description="Caspase family p20" evidence="9">
    <location>
        <begin position="121"/>
        <end position="244"/>
    </location>
</feature>
<dbReference type="Pfam" id="PF00656">
    <property type="entry name" value="Peptidase_C14"/>
    <property type="match status" value="1"/>
</dbReference>
<proteinExistence type="evidence at transcript level"/>
<dbReference type="Pfam" id="PF00619">
    <property type="entry name" value="CARD"/>
    <property type="match status" value="1"/>
</dbReference>
<dbReference type="AlphaFoldDB" id="H2DL21"/>
<dbReference type="PRINTS" id="PR00376">
    <property type="entry name" value="IL1BCENZYME"/>
</dbReference>
<protein>
    <submittedName>
        <fullName evidence="11">Caspase 2</fullName>
    </submittedName>
</protein>
<keyword evidence="2" id="KW-0645">Protease</keyword>
<dbReference type="InterPro" id="IPR002138">
    <property type="entry name" value="Pept_C14_p10"/>
</dbReference>
<dbReference type="SUPFAM" id="SSF47986">
    <property type="entry name" value="DEATH domain"/>
    <property type="match status" value="1"/>
</dbReference>
<evidence type="ECO:0000259" key="8">
    <source>
        <dbReference type="PROSITE" id="PS50207"/>
    </source>
</evidence>
<keyword evidence="5" id="KW-0788">Thiol protease</keyword>
<dbReference type="CDD" id="cd01671">
    <property type="entry name" value="CARD"/>
    <property type="match status" value="1"/>
</dbReference>
<sequence length="360" mass="41591">MHPNHKNLLKVNNFYLLNHLEISNDPNPISILNALGILKENHVADINSQSSNIKKVDKFLSILPKRGSKAFDKFMEALVQSQQEYIVDKLNMCSGVPVSEVPVPFVDTTDNLIDNRSLNKTNRLMLLMNNYNFGNDEHNRKGSEKDVEQLKSFFTEIGYKLFDDKSYEDLTSTEMNEIIKEFSLYIAKNSINSAVIIIMSHGKNKRISGIDGHFVDLQHVYKILSCGTEQIFKLIIFSCCRGETAALASMLVMESISHSDSLSINDEIQKDRYDEFAWQVGNYIPKNAVVLYSTQENYQSHRETTGTVFIQALLSIFKTHYKTKPLREMVMMIRSEMKRLYPKYDQWPDIKENYFANFYL</sequence>
<comment type="similarity">
    <text evidence="1 7">Belongs to the peptidase C14A family.</text>
</comment>
<dbReference type="GO" id="GO:0006508">
    <property type="term" value="P:proteolysis"/>
    <property type="evidence" value="ECO:0007669"/>
    <property type="project" value="UniProtKB-KW"/>
</dbReference>
<evidence type="ECO:0000256" key="6">
    <source>
        <dbReference type="ARBA" id="ARBA00023145"/>
    </source>
</evidence>
<evidence type="ECO:0000259" key="9">
    <source>
        <dbReference type="PROSITE" id="PS50208"/>
    </source>
</evidence>
<dbReference type="InterPro" id="IPR015917">
    <property type="entry name" value="Pept_C14A"/>
</dbReference>
<keyword evidence="3" id="KW-0053">Apoptosis</keyword>
<evidence type="ECO:0000256" key="1">
    <source>
        <dbReference type="ARBA" id="ARBA00010134"/>
    </source>
</evidence>
<organism evidence="11">
    <name type="scientific">Schmidtea mediterranea</name>
    <name type="common">Freshwater planarian flatworm</name>
    <dbReference type="NCBI Taxonomy" id="79327"/>
    <lineage>
        <taxon>Eukaryota</taxon>
        <taxon>Metazoa</taxon>
        <taxon>Spiralia</taxon>
        <taxon>Lophotrochozoa</taxon>
        <taxon>Platyhelminthes</taxon>
        <taxon>Rhabditophora</taxon>
        <taxon>Seriata</taxon>
        <taxon>Tricladida</taxon>
        <taxon>Continenticola</taxon>
        <taxon>Geoplanoidea</taxon>
        <taxon>Dugesiidae</taxon>
        <taxon>Schmidtea</taxon>
    </lineage>
</organism>
<dbReference type="Gene3D" id="3.40.50.1460">
    <property type="match status" value="1"/>
</dbReference>
<dbReference type="InterPro" id="IPR002398">
    <property type="entry name" value="Pept_C14"/>
</dbReference>
<dbReference type="InterPro" id="IPR001315">
    <property type="entry name" value="CARD"/>
</dbReference>
<dbReference type="PROSITE" id="PS50209">
    <property type="entry name" value="CARD"/>
    <property type="match status" value="1"/>
</dbReference>
<dbReference type="InterPro" id="IPR011600">
    <property type="entry name" value="Pept_C14_caspase"/>
</dbReference>
<name>H2DL21_SCHMD</name>
<dbReference type="SMART" id="SM00115">
    <property type="entry name" value="CASc"/>
    <property type="match status" value="1"/>
</dbReference>
<keyword evidence="6" id="KW-0865">Zymogen</keyword>
<feature type="domain" description="Caspase family p10" evidence="8">
    <location>
        <begin position="293"/>
        <end position="360"/>
    </location>
</feature>
<dbReference type="SUPFAM" id="SSF52129">
    <property type="entry name" value="Caspase-like"/>
    <property type="match status" value="1"/>
</dbReference>
<evidence type="ECO:0000256" key="3">
    <source>
        <dbReference type="ARBA" id="ARBA00022703"/>
    </source>
</evidence>
<evidence type="ECO:0000259" key="10">
    <source>
        <dbReference type="PROSITE" id="PS50209"/>
    </source>
</evidence>
<evidence type="ECO:0000256" key="2">
    <source>
        <dbReference type="ARBA" id="ARBA00022670"/>
    </source>
</evidence>
<dbReference type="GO" id="GO:0006915">
    <property type="term" value="P:apoptotic process"/>
    <property type="evidence" value="ECO:0007669"/>
    <property type="project" value="UniProtKB-KW"/>
</dbReference>
<dbReference type="PANTHER" id="PTHR47901:SF8">
    <property type="entry name" value="CASPASE-3"/>
    <property type="match status" value="1"/>
</dbReference>
<dbReference type="InterPro" id="IPR011029">
    <property type="entry name" value="DEATH-like_dom_sf"/>
</dbReference>
<dbReference type="GO" id="GO:0042981">
    <property type="term" value="P:regulation of apoptotic process"/>
    <property type="evidence" value="ECO:0007669"/>
    <property type="project" value="InterPro"/>
</dbReference>
<feature type="domain" description="CARD" evidence="10">
    <location>
        <begin position="1"/>
        <end position="93"/>
    </location>
</feature>
<evidence type="ECO:0000256" key="7">
    <source>
        <dbReference type="RuleBase" id="RU003971"/>
    </source>
</evidence>
<dbReference type="EMBL" id="JN621817">
    <property type="protein sequence ID" value="AEX93483.1"/>
    <property type="molecule type" value="mRNA"/>
</dbReference>
<reference evidence="11" key="1">
    <citation type="submission" date="2011-08" db="EMBL/GenBank/DDBJ databases">
        <authorList>
            <person name="Pellettieri J."/>
        </authorList>
    </citation>
    <scope>NUCLEOTIDE SEQUENCE</scope>
</reference>
<dbReference type="OrthoDB" id="1357022at2759"/>
<evidence type="ECO:0000256" key="4">
    <source>
        <dbReference type="ARBA" id="ARBA00022801"/>
    </source>
</evidence>
<accession>H2DL21</accession>
<evidence type="ECO:0000256" key="5">
    <source>
        <dbReference type="ARBA" id="ARBA00022807"/>
    </source>
</evidence>
<dbReference type="PANTHER" id="PTHR47901">
    <property type="entry name" value="CASPASE RECRUITMENT DOMAIN-CONTAINING PROTEIN 18"/>
    <property type="match status" value="1"/>
</dbReference>
<dbReference type="InterPro" id="IPR001309">
    <property type="entry name" value="Pept_C14_p20"/>
</dbReference>
<evidence type="ECO:0000313" key="11">
    <source>
        <dbReference type="EMBL" id="AEX93483.1"/>
    </source>
</evidence>
<dbReference type="InterPro" id="IPR029030">
    <property type="entry name" value="Caspase-like_dom_sf"/>
</dbReference>
<dbReference type="PROSITE" id="PS50207">
    <property type="entry name" value="CASPASE_P10"/>
    <property type="match status" value="1"/>
</dbReference>
<dbReference type="GO" id="GO:0004197">
    <property type="term" value="F:cysteine-type endopeptidase activity"/>
    <property type="evidence" value="ECO:0007669"/>
    <property type="project" value="InterPro"/>
</dbReference>